<dbReference type="Proteomes" id="UP000199645">
    <property type="component" value="Unassembled WGS sequence"/>
</dbReference>
<evidence type="ECO:0000256" key="5">
    <source>
        <dbReference type="ARBA" id="ARBA00022989"/>
    </source>
</evidence>
<feature type="transmembrane region" description="Helical" evidence="7">
    <location>
        <begin position="6"/>
        <end position="27"/>
    </location>
</feature>
<dbReference type="InterPro" id="IPR002010">
    <property type="entry name" value="T3SS_IM_R"/>
</dbReference>
<protein>
    <submittedName>
        <fullName evidence="8">Flagellar biosynthetic protein FliR</fullName>
    </submittedName>
</protein>
<evidence type="ECO:0000313" key="8">
    <source>
        <dbReference type="EMBL" id="SFF53293.1"/>
    </source>
</evidence>
<dbReference type="EMBL" id="FONV01000012">
    <property type="protein sequence ID" value="SFF53293.1"/>
    <property type="molecule type" value="Genomic_DNA"/>
</dbReference>
<dbReference type="GO" id="GO:0006605">
    <property type="term" value="P:protein targeting"/>
    <property type="evidence" value="ECO:0007669"/>
    <property type="project" value="InterPro"/>
</dbReference>
<keyword evidence="6 7" id="KW-0472">Membrane</keyword>
<keyword evidence="9" id="KW-1185">Reference proteome</keyword>
<feature type="transmembrane region" description="Helical" evidence="7">
    <location>
        <begin position="177"/>
        <end position="201"/>
    </location>
</feature>
<name>A0A1I2JHG8_9ACTN</name>
<evidence type="ECO:0000256" key="3">
    <source>
        <dbReference type="ARBA" id="ARBA00022475"/>
    </source>
</evidence>
<dbReference type="PRINTS" id="PR00953">
    <property type="entry name" value="TYPE3IMRPROT"/>
</dbReference>
<keyword evidence="4 7" id="KW-0812">Transmembrane</keyword>
<dbReference type="STRING" id="35752.SAMN05421541_112243"/>
<dbReference type="RefSeq" id="WP_093619571.1">
    <property type="nucleotide sequence ID" value="NZ_BOMT01000067.1"/>
</dbReference>
<keyword evidence="3" id="KW-1003">Cell membrane</keyword>
<evidence type="ECO:0000256" key="6">
    <source>
        <dbReference type="ARBA" id="ARBA00023136"/>
    </source>
</evidence>
<dbReference type="PANTHER" id="PTHR30065">
    <property type="entry name" value="FLAGELLAR BIOSYNTHETIC PROTEIN FLIR"/>
    <property type="match status" value="1"/>
</dbReference>
<sequence length="254" mass="26839">MSFDIAIAQFLAVMLGAVRTGAWMMVCPPLNSRLIPGQVKALLSVGLTLPMTPYLTSTVPSLETRDLIASAALQVFVGAALGFFTLMLFSAVQAAGDLLDLFSGFTLASTYDPFSQSSASIFGRFYNLVALTLLFAGDGHQMILRGFLQSFRTLPLDASFSTETFSRLLLRGIGEMFLAAVQIAGPLIAVLFLADVALGLLNRVAPALNAFQLGFPIKIFLVVTLAGIAIAMLPGALDTLIEKAVTAVVRLSGG</sequence>
<keyword evidence="8" id="KW-0966">Cell projection</keyword>
<evidence type="ECO:0000313" key="9">
    <source>
        <dbReference type="Proteomes" id="UP000199645"/>
    </source>
</evidence>
<dbReference type="Pfam" id="PF01311">
    <property type="entry name" value="Bac_export_1"/>
    <property type="match status" value="1"/>
</dbReference>
<keyword evidence="5 7" id="KW-1133">Transmembrane helix</keyword>
<keyword evidence="8" id="KW-0282">Flagellum</keyword>
<gene>
    <name evidence="8" type="ORF">SAMN05421541_112243</name>
</gene>
<organism evidence="8 9">
    <name type="scientific">Actinoplanes philippinensis</name>
    <dbReference type="NCBI Taxonomy" id="35752"/>
    <lineage>
        <taxon>Bacteria</taxon>
        <taxon>Bacillati</taxon>
        <taxon>Actinomycetota</taxon>
        <taxon>Actinomycetes</taxon>
        <taxon>Micromonosporales</taxon>
        <taxon>Micromonosporaceae</taxon>
        <taxon>Actinoplanes</taxon>
    </lineage>
</organism>
<evidence type="ECO:0000256" key="2">
    <source>
        <dbReference type="ARBA" id="ARBA00009772"/>
    </source>
</evidence>
<evidence type="ECO:0000256" key="1">
    <source>
        <dbReference type="ARBA" id="ARBA00004651"/>
    </source>
</evidence>
<comment type="similarity">
    <text evidence="2">Belongs to the FliR/MopE/SpaR family.</text>
</comment>
<dbReference type="OrthoDB" id="9807748at2"/>
<dbReference type="GO" id="GO:0005886">
    <property type="term" value="C:plasma membrane"/>
    <property type="evidence" value="ECO:0007669"/>
    <property type="project" value="UniProtKB-SubCell"/>
</dbReference>
<proteinExistence type="inferred from homology"/>
<feature type="transmembrane region" description="Helical" evidence="7">
    <location>
        <begin position="67"/>
        <end position="89"/>
    </location>
</feature>
<feature type="transmembrane region" description="Helical" evidence="7">
    <location>
        <begin position="213"/>
        <end position="233"/>
    </location>
</feature>
<dbReference type="PANTHER" id="PTHR30065:SF1">
    <property type="entry name" value="SURFACE PRESENTATION OF ANTIGENS PROTEIN SPAR"/>
    <property type="match status" value="1"/>
</dbReference>
<evidence type="ECO:0000256" key="7">
    <source>
        <dbReference type="SAM" id="Phobius"/>
    </source>
</evidence>
<keyword evidence="8" id="KW-0969">Cilium</keyword>
<comment type="subcellular location">
    <subcellularLocation>
        <location evidence="1">Cell membrane</location>
        <topology evidence="1">Multi-pass membrane protein</topology>
    </subcellularLocation>
</comment>
<evidence type="ECO:0000256" key="4">
    <source>
        <dbReference type="ARBA" id="ARBA00022692"/>
    </source>
</evidence>
<reference evidence="8 9" key="1">
    <citation type="submission" date="2016-10" db="EMBL/GenBank/DDBJ databases">
        <authorList>
            <person name="de Groot N.N."/>
        </authorList>
    </citation>
    <scope>NUCLEOTIDE SEQUENCE [LARGE SCALE GENOMIC DNA]</scope>
    <source>
        <strain evidence="8 9">DSM 43019</strain>
    </source>
</reference>
<dbReference type="AlphaFoldDB" id="A0A1I2JHG8"/>
<accession>A0A1I2JHG8</accession>